<accession>A0A074XT93</accession>
<dbReference type="EMBL" id="KL584975">
    <property type="protein sequence ID" value="KEQ88833.1"/>
    <property type="molecule type" value="Genomic_DNA"/>
</dbReference>
<dbReference type="RefSeq" id="XP_029765020.1">
    <property type="nucleotide sequence ID" value="XM_029910400.1"/>
</dbReference>
<sequence length="156" mass="17742">MTDRQGFGPTLRTNSSDVETAACIVQLIKVPERDLKVNKRCWNERAEVHPAHNQHVQLPSRSLKQEQLPDLPCHLPHARTLISKSKSFSTTLKQLRFKEVDQKKSSTRKSSLNNTESHGFCLPSSLNYATRVSCNHASRAMRSTESRVKRYATSRV</sequence>
<dbReference type="AlphaFoldDB" id="A0A074XT93"/>
<gene>
    <name evidence="1" type="ORF">M438DRAFT_92875</name>
</gene>
<reference evidence="1 2" key="1">
    <citation type="journal article" date="2014" name="BMC Genomics">
        <title>Genome sequencing of four Aureobasidium pullulans varieties: biotechnological potential, stress tolerance, and description of new species.</title>
        <authorList>
            <person name="Gostin Ar C."/>
            <person name="Ohm R.A."/>
            <person name="Kogej T."/>
            <person name="Sonjak S."/>
            <person name="Turk M."/>
            <person name="Zajc J."/>
            <person name="Zalar P."/>
            <person name="Grube M."/>
            <person name="Sun H."/>
            <person name="Han J."/>
            <person name="Sharma A."/>
            <person name="Chiniquy J."/>
            <person name="Ngan C.Y."/>
            <person name="Lipzen A."/>
            <person name="Barry K."/>
            <person name="Grigoriev I.V."/>
            <person name="Gunde-Cimerman N."/>
        </authorList>
    </citation>
    <scope>NUCLEOTIDE SEQUENCE [LARGE SCALE GENOMIC DNA]</scope>
    <source>
        <strain evidence="1 2">EXF-150</strain>
    </source>
</reference>
<name>A0A074XT93_AURPU</name>
<proteinExistence type="predicted"/>
<dbReference type="Proteomes" id="UP000030706">
    <property type="component" value="Unassembled WGS sequence"/>
</dbReference>
<evidence type="ECO:0000313" key="1">
    <source>
        <dbReference type="EMBL" id="KEQ88833.1"/>
    </source>
</evidence>
<organism evidence="1 2">
    <name type="scientific">Aureobasidium pullulans EXF-150</name>
    <dbReference type="NCBI Taxonomy" id="1043002"/>
    <lineage>
        <taxon>Eukaryota</taxon>
        <taxon>Fungi</taxon>
        <taxon>Dikarya</taxon>
        <taxon>Ascomycota</taxon>
        <taxon>Pezizomycotina</taxon>
        <taxon>Dothideomycetes</taxon>
        <taxon>Dothideomycetidae</taxon>
        <taxon>Dothideales</taxon>
        <taxon>Saccotheciaceae</taxon>
        <taxon>Aureobasidium</taxon>
    </lineage>
</organism>
<protein>
    <submittedName>
        <fullName evidence="1">Uncharacterized protein</fullName>
    </submittedName>
</protein>
<evidence type="ECO:0000313" key="2">
    <source>
        <dbReference type="Proteomes" id="UP000030706"/>
    </source>
</evidence>
<dbReference type="HOGENOM" id="CLU_1686208_0_0_1"/>
<keyword evidence="2" id="KW-1185">Reference proteome</keyword>
<dbReference type="GeneID" id="40752706"/>